<sequence length="772" mass="89810">MARTTQILRAKHEAAKVAPRTRFIESTTAMPEKQQQYQYPGINVDLRHLTQDWRLISGVDCYRVGCFELSRWHSMTPIIMVREVAMTLLMDRLTDKPKWHEKVFDEEIVSRWKQETLTAPEDDLWNSIITDQILQDLQEALQEWAEADPEEIDHYNDMLSRAYHPHKPARQRIISEQAFDYCIAELRCKAAEFEKSGLIFTLNTNENTAIKSDSAVTAELHQALKAAFDKLVTEQGSSPDWHPWAQDMVQDLVHPSMHPFVYGKSLFLQDEVVGVEDAVEKWAGKGQVIEKPITKPREEMSMFNDYNAAEYGFWSERYQWLPANLAFQDDGTVKFTSYINNLHPKRHPEIYRTIERLIDTAIPAWERVLSGWAVTGEPYTQRTGQHRGKKVVPVQQRFGPAPVFGSPDDDDAYEPLQVDLLPELIREWEEKNGRPVPLESDEMYEVENWTWPNDYTSNPELYEGLTLEEQKERALLIHKWNHIRDVILPEPLDFQQVSYTVQHKLSERFRDIGLQVIVKMATIELTPEKPEFPVGGWHIEGMMNEHIVATALYYLDSENITTSSLEFRMKADEHPDLEDRVGQDNFRPNEVMYGCRLREGEALQKLGNVETREGRLLAFPNVFQHRVSPFSLQDRTKPGHRRFIALWLVDPHQRIISTANVPPQQLDWWAEAVFGGKDQAAKGDIPSEVFQLLLEQGLADTISPPKEVLDRMSNRLPAELMDMVRKERILPEGLMTKEEAKEHRLQLMKERSRFQEDAEETWKKVQFNFCEH</sequence>
<dbReference type="PANTHER" id="PTHR33119">
    <property type="entry name" value="IFI3P"/>
    <property type="match status" value="1"/>
</dbReference>
<dbReference type="InterPro" id="IPR025340">
    <property type="entry name" value="DUF4246"/>
</dbReference>
<dbReference type="InterPro" id="IPR049192">
    <property type="entry name" value="DUF4246_C"/>
</dbReference>
<dbReference type="Proteomes" id="UP001174997">
    <property type="component" value="Unassembled WGS sequence"/>
</dbReference>
<evidence type="ECO:0008006" key="5">
    <source>
        <dbReference type="Google" id="ProtNLM"/>
    </source>
</evidence>
<reference evidence="3" key="1">
    <citation type="submission" date="2023-06" db="EMBL/GenBank/DDBJ databases">
        <title>Genome-scale phylogeny and comparative genomics of the fungal order Sordariales.</title>
        <authorList>
            <consortium name="Lawrence Berkeley National Laboratory"/>
            <person name="Hensen N."/>
            <person name="Bonometti L."/>
            <person name="Westerberg I."/>
            <person name="Brannstrom I.O."/>
            <person name="Guillou S."/>
            <person name="Cros-Aarteil S."/>
            <person name="Calhoun S."/>
            <person name="Haridas S."/>
            <person name="Kuo A."/>
            <person name="Mondo S."/>
            <person name="Pangilinan J."/>
            <person name="Riley R."/>
            <person name="Labutti K."/>
            <person name="Andreopoulos B."/>
            <person name="Lipzen A."/>
            <person name="Chen C."/>
            <person name="Yanf M."/>
            <person name="Daum C."/>
            <person name="Ng V."/>
            <person name="Clum A."/>
            <person name="Steindorff A."/>
            <person name="Ohm R."/>
            <person name="Martin F."/>
            <person name="Silar P."/>
            <person name="Natvig D."/>
            <person name="Lalanne C."/>
            <person name="Gautier V."/>
            <person name="Ament-Velasquez S.L."/>
            <person name="Kruys A."/>
            <person name="Hutchinson M.I."/>
            <person name="Powell A.J."/>
            <person name="Barry K."/>
            <person name="Miller A.N."/>
            <person name="Grigoriev I.V."/>
            <person name="Debuchy R."/>
            <person name="Gladieux P."/>
            <person name="Thoren M.H."/>
            <person name="Johannesson H."/>
        </authorList>
    </citation>
    <scope>NUCLEOTIDE SEQUENCE</scope>
    <source>
        <strain evidence="3">CBS 307.81</strain>
    </source>
</reference>
<dbReference type="Pfam" id="PF21666">
    <property type="entry name" value="DUF4246_N"/>
    <property type="match status" value="1"/>
</dbReference>
<organism evidence="3 4">
    <name type="scientific">Cercophora samala</name>
    <dbReference type="NCBI Taxonomy" id="330535"/>
    <lineage>
        <taxon>Eukaryota</taxon>
        <taxon>Fungi</taxon>
        <taxon>Dikarya</taxon>
        <taxon>Ascomycota</taxon>
        <taxon>Pezizomycotina</taxon>
        <taxon>Sordariomycetes</taxon>
        <taxon>Sordariomycetidae</taxon>
        <taxon>Sordariales</taxon>
        <taxon>Lasiosphaeriaceae</taxon>
        <taxon>Cercophora</taxon>
    </lineage>
</organism>
<protein>
    <recommendedName>
        <fullName evidence="5">DUF1665 domain-containing protein</fullName>
    </recommendedName>
</protein>
<evidence type="ECO:0000313" key="3">
    <source>
        <dbReference type="EMBL" id="KAK0663927.1"/>
    </source>
</evidence>
<feature type="domain" description="DUF4246" evidence="2">
    <location>
        <begin position="39"/>
        <end position="115"/>
    </location>
</feature>
<keyword evidence="4" id="KW-1185">Reference proteome</keyword>
<dbReference type="Pfam" id="PF14033">
    <property type="entry name" value="DUF4246"/>
    <property type="match status" value="1"/>
</dbReference>
<evidence type="ECO:0000259" key="2">
    <source>
        <dbReference type="Pfam" id="PF21666"/>
    </source>
</evidence>
<gene>
    <name evidence="3" type="ORF">QBC41DRAFT_23066</name>
</gene>
<evidence type="ECO:0000259" key="1">
    <source>
        <dbReference type="Pfam" id="PF14033"/>
    </source>
</evidence>
<dbReference type="PANTHER" id="PTHR33119:SF1">
    <property type="entry name" value="FE2OG DIOXYGENASE DOMAIN-CONTAINING PROTEIN"/>
    <property type="match status" value="1"/>
</dbReference>
<dbReference type="EMBL" id="JAULSY010000126">
    <property type="protein sequence ID" value="KAK0663927.1"/>
    <property type="molecule type" value="Genomic_DNA"/>
</dbReference>
<dbReference type="AlphaFoldDB" id="A0AA39Z5C4"/>
<feature type="domain" description="DUF4246" evidence="1">
    <location>
        <begin position="176"/>
        <end position="671"/>
    </location>
</feature>
<proteinExistence type="predicted"/>
<accession>A0AA39Z5C4</accession>
<name>A0AA39Z5C4_9PEZI</name>
<evidence type="ECO:0000313" key="4">
    <source>
        <dbReference type="Proteomes" id="UP001174997"/>
    </source>
</evidence>
<dbReference type="InterPro" id="IPR049207">
    <property type="entry name" value="DUF4246_N"/>
</dbReference>
<comment type="caution">
    <text evidence="3">The sequence shown here is derived from an EMBL/GenBank/DDBJ whole genome shotgun (WGS) entry which is preliminary data.</text>
</comment>